<dbReference type="PANTHER" id="PTHR24302:SF15">
    <property type="entry name" value="FATTY-ACID PEROXYGENASE"/>
    <property type="match status" value="1"/>
</dbReference>
<dbReference type="AlphaFoldDB" id="A0ABD2INV1"/>
<dbReference type="Gene3D" id="1.10.630.10">
    <property type="entry name" value="Cytochrome P450"/>
    <property type="match status" value="1"/>
</dbReference>
<organism evidence="9 10">
    <name type="scientific">Heterodera schachtii</name>
    <name type="common">Sugarbeet cyst nematode worm</name>
    <name type="synonym">Tylenchus schachtii</name>
    <dbReference type="NCBI Taxonomy" id="97005"/>
    <lineage>
        <taxon>Eukaryota</taxon>
        <taxon>Metazoa</taxon>
        <taxon>Ecdysozoa</taxon>
        <taxon>Nematoda</taxon>
        <taxon>Chromadorea</taxon>
        <taxon>Rhabditida</taxon>
        <taxon>Tylenchina</taxon>
        <taxon>Tylenchomorpha</taxon>
        <taxon>Tylenchoidea</taxon>
        <taxon>Heteroderidae</taxon>
        <taxon>Heteroderinae</taxon>
        <taxon>Heterodera</taxon>
    </lineage>
</organism>
<evidence type="ECO:0000256" key="2">
    <source>
        <dbReference type="ARBA" id="ARBA00022617"/>
    </source>
</evidence>
<dbReference type="InterPro" id="IPR017972">
    <property type="entry name" value="Cyt_P450_CS"/>
</dbReference>
<dbReference type="InterPro" id="IPR036396">
    <property type="entry name" value="Cyt_P450_sf"/>
</dbReference>
<dbReference type="InterPro" id="IPR001128">
    <property type="entry name" value="Cyt_P450"/>
</dbReference>
<dbReference type="SUPFAM" id="SSF48264">
    <property type="entry name" value="Cytochrome P450"/>
    <property type="match status" value="1"/>
</dbReference>
<keyword evidence="5 8" id="KW-0408">Iron</keyword>
<evidence type="ECO:0000256" key="3">
    <source>
        <dbReference type="ARBA" id="ARBA00022723"/>
    </source>
</evidence>
<evidence type="ECO:0008006" key="11">
    <source>
        <dbReference type="Google" id="ProtNLM"/>
    </source>
</evidence>
<dbReference type="PROSITE" id="PS00086">
    <property type="entry name" value="CYTOCHROME_P450"/>
    <property type="match status" value="1"/>
</dbReference>
<evidence type="ECO:0000256" key="1">
    <source>
        <dbReference type="ARBA" id="ARBA00010617"/>
    </source>
</evidence>
<evidence type="ECO:0000313" key="10">
    <source>
        <dbReference type="Proteomes" id="UP001620645"/>
    </source>
</evidence>
<dbReference type="Proteomes" id="UP001620645">
    <property type="component" value="Unassembled WGS sequence"/>
</dbReference>
<evidence type="ECO:0000256" key="4">
    <source>
        <dbReference type="ARBA" id="ARBA00023002"/>
    </source>
</evidence>
<keyword evidence="4 8" id="KW-0560">Oxidoreductase</keyword>
<keyword evidence="3 8" id="KW-0479">Metal-binding</keyword>
<keyword evidence="10" id="KW-1185">Reference proteome</keyword>
<dbReference type="Pfam" id="PF00067">
    <property type="entry name" value="p450"/>
    <property type="match status" value="1"/>
</dbReference>
<reference evidence="9 10" key="1">
    <citation type="submission" date="2024-10" db="EMBL/GenBank/DDBJ databases">
        <authorList>
            <person name="Kim D."/>
        </authorList>
    </citation>
    <scope>NUCLEOTIDE SEQUENCE [LARGE SCALE GENOMIC DNA]</scope>
    <source>
        <strain evidence="9">Taebaek</strain>
    </source>
</reference>
<comment type="caution">
    <text evidence="9">The sequence shown here is derived from an EMBL/GenBank/DDBJ whole genome shotgun (WGS) entry which is preliminary data.</text>
</comment>
<evidence type="ECO:0000313" key="9">
    <source>
        <dbReference type="EMBL" id="KAL3079240.1"/>
    </source>
</evidence>
<comment type="function">
    <text evidence="7">Cytochromes P450 are a group of heme-thiolate monooxygenases. They oxidize a variety of structurally unrelated compounds, including steroids, fatty acids, and xenobiotics.</text>
</comment>
<dbReference type="PANTHER" id="PTHR24302">
    <property type="entry name" value="CYTOCHROME P450 FAMILY 3"/>
    <property type="match status" value="1"/>
</dbReference>
<name>A0ABD2INV1_HETSC</name>
<comment type="similarity">
    <text evidence="1 8">Belongs to the cytochrome P450 family.</text>
</comment>
<dbReference type="GO" id="GO:0004497">
    <property type="term" value="F:monooxygenase activity"/>
    <property type="evidence" value="ECO:0007669"/>
    <property type="project" value="UniProtKB-KW"/>
</dbReference>
<evidence type="ECO:0000256" key="7">
    <source>
        <dbReference type="ARBA" id="ARBA00043906"/>
    </source>
</evidence>
<dbReference type="GO" id="GO:0046872">
    <property type="term" value="F:metal ion binding"/>
    <property type="evidence" value="ECO:0007669"/>
    <property type="project" value="UniProtKB-KW"/>
</dbReference>
<protein>
    <recommendedName>
        <fullName evidence="11">Cytochrome P450</fullName>
    </recommendedName>
</protein>
<evidence type="ECO:0000256" key="5">
    <source>
        <dbReference type="ARBA" id="ARBA00023004"/>
    </source>
</evidence>
<dbReference type="EMBL" id="JBICCN010000306">
    <property type="protein sequence ID" value="KAL3079240.1"/>
    <property type="molecule type" value="Genomic_DNA"/>
</dbReference>
<gene>
    <name evidence="9" type="ORF">niasHS_013634</name>
</gene>
<proteinExistence type="inferred from homology"/>
<accession>A0ABD2INV1</accession>
<sequence length="334" mass="38016">MKVANVDTFLWPKLLYGIDELRNQYNSAHYYAFGGGPRICIGMRFALLEEKMALVRLLGRYSLAKTEQTEKLLKVNSQVVLNPGAVMRFCAQADSNRMRPLRPYQMHPAECDLSYSINGQSPAHRLESDARRHADTTATAHFVLLNAQNFSLTHKLSKPRIVQVTFCPSHELSKPRIVQKKQQTLNEAELSTVTFERGKTNYGGDCLWLNGFILHTSQEIAEKGRVKVTENQRKCWSRAFVRREDRICEAVRNTFRRVFSLPLFPSAILEELSQLSWPSSPPGMPVFFLYFSRTYIGLTQRQLLDGVNAFGDNPLDFSPIGNHSALGTIIRCWG</sequence>
<keyword evidence="6 8" id="KW-0503">Monooxygenase</keyword>
<keyword evidence="2 8" id="KW-0349">Heme</keyword>
<evidence type="ECO:0000256" key="8">
    <source>
        <dbReference type="RuleBase" id="RU000461"/>
    </source>
</evidence>
<dbReference type="InterPro" id="IPR050705">
    <property type="entry name" value="Cytochrome_P450_3A"/>
</dbReference>
<evidence type="ECO:0000256" key="6">
    <source>
        <dbReference type="ARBA" id="ARBA00023033"/>
    </source>
</evidence>